<sequence>MSTIRDIMKNFTPKDFQEALLKRKMGKILEGHKNGWLTNDEAKKLLINAFENYTTWVDKNKE</sequence>
<proteinExistence type="predicted"/>
<evidence type="ECO:0000313" key="1">
    <source>
        <dbReference type="EMBL" id="UGO50971.1"/>
    </source>
</evidence>
<dbReference type="Proteomes" id="UP000827544">
    <property type="component" value="Segment"/>
</dbReference>
<protein>
    <submittedName>
        <fullName evidence="1">Uncharacterized protein</fullName>
    </submittedName>
</protein>
<keyword evidence="2" id="KW-1185">Reference proteome</keyword>
<dbReference type="EMBL" id="OK499992">
    <property type="protein sequence ID" value="UGO50971.1"/>
    <property type="molecule type" value="Genomic_DNA"/>
</dbReference>
<gene>
    <name evidence="1" type="ORF">NATE_118</name>
</gene>
<name>A0AAE9CED0_9CAUD</name>
<evidence type="ECO:0000313" key="2">
    <source>
        <dbReference type="Proteomes" id="UP000827544"/>
    </source>
</evidence>
<organism evidence="1 2">
    <name type="scientific">Bacillus phage vB_BanS_Nate</name>
    <dbReference type="NCBI Taxonomy" id="2894788"/>
    <lineage>
        <taxon>Viruses</taxon>
        <taxon>Duplodnaviria</taxon>
        <taxon>Heunggongvirae</taxon>
        <taxon>Uroviricota</taxon>
        <taxon>Caudoviricetes</taxon>
        <taxon>Joanripponvirinae</taxon>
        <taxon>Natevirus</taxon>
        <taxon>Natevirus nate</taxon>
    </lineage>
</organism>
<reference evidence="1" key="1">
    <citation type="submission" date="2021-10" db="EMBL/GenBank/DDBJ databases">
        <authorList>
            <person name="Lavering E.D."/>
            <person name="James R."/>
            <person name="Fairholm J.D."/>
            <person name="Ogilvie B.H."/>
            <person name="Thurgood T.L."/>
            <person name="Robison R.A."/>
            <person name="Grose J.H."/>
        </authorList>
    </citation>
    <scope>NUCLEOTIDE SEQUENCE</scope>
</reference>
<accession>A0AAE9CED0</accession>